<comment type="subcellular location">
    <subcellularLocation>
        <location evidence="1 7">Cell membrane</location>
        <topology evidence="1 7">Multi-pass membrane protein</topology>
    </subcellularLocation>
</comment>
<proteinExistence type="inferred from homology"/>
<evidence type="ECO:0000313" key="10">
    <source>
        <dbReference type="Proteomes" id="UP000198403"/>
    </source>
</evidence>
<dbReference type="CDD" id="cd06261">
    <property type="entry name" value="TM_PBP2"/>
    <property type="match status" value="1"/>
</dbReference>
<evidence type="ECO:0000256" key="7">
    <source>
        <dbReference type="RuleBase" id="RU363032"/>
    </source>
</evidence>
<keyword evidence="3" id="KW-1003">Cell membrane</keyword>
<gene>
    <name evidence="9" type="ORF">SAMN06272737_12832</name>
</gene>
<feature type="domain" description="ABC transmembrane type-1" evidence="8">
    <location>
        <begin position="96"/>
        <end position="311"/>
    </location>
</feature>
<evidence type="ECO:0000256" key="6">
    <source>
        <dbReference type="ARBA" id="ARBA00023136"/>
    </source>
</evidence>
<keyword evidence="5 7" id="KW-1133">Transmembrane helix</keyword>
<dbReference type="GO" id="GO:0055085">
    <property type="term" value="P:transmembrane transport"/>
    <property type="evidence" value="ECO:0007669"/>
    <property type="project" value="InterPro"/>
</dbReference>
<evidence type="ECO:0000256" key="2">
    <source>
        <dbReference type="ARBA" id="ARBA00022448"/>
    </source>
</evidence>
<dbReference type="EMBL" id="FZNO01000028">
    <property type="protein sequence ID" value="SNR81991.1"/>
    <property type="molecule type" value="Genomic_DNA"/>
</dbReference>
<evidence type="ECO:0000256" key="4">
    <source>
        <dbReference type="ARBA" id="ARBA00022692"/>
    </source>
</evidence>
<reference evidence="9 10" key="1">
    <citation type="submission" date="2017-06" db="EMBL/GenBank/DDBJ databases">
        <authorList>
            <person name="Kim H.J."/>
            <person name="Triplett B.A."/>
        </authorList>
    </citation>
    <scope>NUCLEOTIDE SEQUENCE [LARGE SCALE GENOMIC DNA]</scope>
    <source>
        <strain evidence="9 10">DSM 44272</strain>
    </source>
</reference>
<evidence type="ECO:0000256" key="5">
    <source>
        <dbReference type="ARBA" id="ARBA00022989"/>
    </source>
</evidence>
<keyword evidence="10" id="KW-1185">Reference proteome</keyword>
<dbReference type="OrthoDB" id="9778910at2"/>
<feature type="transmembrane region" description="Helical" evidence="7">
    <location>
        <begin position="135"/>
        <end position="158"/>
    </location>
</feature>
<organism evidence="9 10">
    <name type="scientific">Blastococcus mobilis</name>
    <dbReference type="NCBI Taxonomy" id="1938746"/>
    <lineage>
        <taxon>Bacteria</taxon>
        <taxon>Bacillati</taxon>
        <taxon>Actinomycetota</taxon>
        <taxon>Actinomycetes</taxon>
        <taxon>Geodermatophilales</taxon>
        <taxon>Geodermatophilaceae</taxon>
        <taxon>Blastococcus</taxon>
    </lineage>
</organism>
<dbReference type="RefSeq" id="WP_089338363.1">
    <property type="nucleotide sequence ID" value="NZ_FZNO01000028.1"/>
</dbReference>
<feature type="transmembrane region" description="Helical" evidence="7">
    <location>
        <begin position="288"/>
        <end position="314"/>
    </location>
</feature>
<dbReference type="PROSITE" id="PS50928">
    <property type="entry name" value="ABC_TM1"/>
    <property type="match status" value="1"/>
</dbReference>
<dbReference type="Proteomes" id="UP000198403">
    <property type="component" value="Unassembled WGS sequence"/>
</dbReference>
<dbReference type="PANTHER" id="PTHR43163">
    <property type="entry name" value="DIPEPTIDE TRANSPORT SYSTEM PERMEASE PROTEIN DPPB-RELATED"/>
    <property type="match status" value="1"/>
</dbReference>
<keyword evidence="6 7" id="KW-0472">Membrane</keyword>
<dbReference type="PANTHER" id="PTHR43163:SF9">
    <property type="entry name" value="ABC TRANSPORTER PERMEASE PROTEIN"/>
    <property type="match status" value="1"/>
</dbReference>
<accession>A0A238ZG84</accession>
<protein>
    <submittedName>
        <fullName evidence="9">Peptide/nickel transport system permease protein</fullName>
    </submittedName>
</protein>
<dbReference type="SUPFAM" id="SSF161098">
    <property type="entry name" value="MetI-like"/>
    <property type="match status" value="1"/>
</dbReference>
<dbReference type="GO" id="GO:0005886">
    <property type="term" value="C:plasma membrane"/>
    <property type="evidence" value="ECO:0007669"/>
    <property type="project" value="UniProtKB-SubCell"/>
</dbReference>
<evidence type="ECO:0000256" key="3">
    <source>
        <dbReference type="ARBA" id="ARBA00022475"/>
    </source>
</evidence>
<dbReference type="Pfam" id="PF19300">
    <property type="entry name" value="BPD_transp_1_N"/>
    <property type="match status" value="1"/>
</dbReference>
<sequence>MTRRYVVRRVAQLAPTAAAILLVGFLLIHLAPGDPVLALAGQNGDAEYYALVREKFGLDEPLLQQLATYAGNVVQGDLGTSYVQGRPVVEAIAERLPATLLLTGTALALSTLAGLALGVFAATRRRRWPDVTVTSVALAVHAAPVFLLGQLAILLLALRAGWFPVQGMTAADGPPSGLGHVLDVARHLVLPAVVLASQEVAAVARLSRVGLLEELAHDHVRSARAKGVPEWSVVTKHALRRAMLPVVTVIGGRVGHLVGGAVVVEVLFGWPGIGRLLVTSMINRDAPIVLGIFLLVALTVVVANLLTDLLYAWLDPRVRYR</sequence>
<feature type="transmembrane region" description="Helical" evidence="7">
    <location>
        <begin position="246"/>
        <end position="268"/>
    </location>
</feature>
<keyword evidence="2 7" id="KW-0813">Transport</keyword>
<dbReference type="InterPro" id="IPR000515">
    <property type="entry name" value="MetI-like"/>
</dbReference>
<dbReference type="AlphaFoldDB" id="A0A238ZG84"/>
<keyword evidence="4 7" id="KW-0812">Transmembrane</keyword>
<dbReference type="InterPro" id="IPR045621">
    <property type="entry name" value="BPD_transp_1_N"/>
</dbReference>
<dbReference type="InterPro" id="IPR035906">
    <property type="entry name" value="MetI-like_sf"/>
</dbReference>
<name>A0A238ZG84_9ACTN</name>
<evidence type="ECO:0000259" key="8">
    <source>
        <dbReference type="PROSITE" id="PS50928"/>
    </source>
</evidence>
<feature type="transmembrane region" description="Helical" evidence="7">
    <location>
        <begin position="100"/>
        <end position="123"/>
    </location>
</feature>
<dbReference type="Gene3D" id="1.10.3720.10">
    <property type="entry name" value="MetI-like"/>
    <property type="match status" value="1"/>
</dbReference>
<comment type="similarity">
    <text evidence="7">Belongs to the binding-protein-dependent transport system permease family.</text>
</comment>
<evidence type="ECO:0000313" key="9">
    <source>
        <dbReference type="EMBL" id="SNR81991.1"/>
    </source>
</evidence>
<dbReference type="Pfam" id="PF00528">
    <property type="entry name" value="BPD_transp_1"/>
    <property type="match status" value="1"/>
</dbReference>
<evidence type="ECO:0000256" key="1">
    <source>
        <dbReference type="ARBA" id="ARBA00004651"/>
    </source>
</evidence>